<reference evidence="3 4" key="1">
    <citation type="submission" date="2019-05" db="EMBL/GenBank/DDBJ databases">
        <title>Pseudomonas sp. SC006 isolated from lettuce that can produce HBGAs.</title>
        <authorList>
            <person name="Wang D."/>
            <person name="Liao N."/>
            <person name="Liu D."/>
            <person name="Zhang Z."/>
            <person name="Zou S."/>
        </authorList>
    </citation>
    <scope>NUCLEOTIDE SEQUENCE [LARGE SCALE GENOMIC DNA]</scope>
    <source>
        <strain evidence="3 4">SC006</strain>
    </source>
</reference>
<sequence>MTITTTQSKASWSGPSLALAIAAVCALMAGSAAWADAPAKQKSAFVSKPTSADADMEALVEQAVSELKDLEARMSKYTKILCQDHVPEKYLQDQPFGLIAENLRFAESRFREIGAPEDAEAEYNKLIRAIAKARSVAAMNDSLIKQRTVVPEVFHSEVDLEGLSKLTAHTTLRLIKQIS</sequence>
<dbReference type="AlphaFoldDB" id="A0A5R8YRF5"/>
<feature type="coiled-coil region" evidence="1">
    <location>
        <begin position="53"/>
        <end position="80"/>
    </location>
</feature>
<accession>A0A5R8YRF5</accession>
<evidence type="ECO:0000256" key="2">
    <source>
        <dbReference type="SAM" id="SignalP"/>
    </source>
</evidence>
<feature type="chain" id="PRO_5024403224" description="Chorismate mutase" evidence="2">
    <location>
        <begin position="36"/>
        <end position="179"/>
    </location>
</feature>
<proteinExistence type="predicted"/>
<evidence type="ECO:0000313" key="4">
    <source>
        <dbReference type="Proteomes" id="UP000309819"/>
    </source>
</evidence>
<evidence type="ECO:0000313" key="3">
    <source>
        <dbReference type="EMBL" id="TLP56072.1"/>
    </source>
</evidence>
<keyword evidence="4" id="KW-1185">Reference proteome</keyword>
<evidence type="ECO:0000256" key="1">
    <source>
        <dbReference type="SAM" id="Coils"/>
    </source>
</evidence>
<feature type="signal peptide" evidence="2">
    <location>
        <begin position="1"/>
        <end position="35"/>
    </location>
</feature>
<gene>
    <name evidence="3" type="ORF">FEM01_18995</name>
</gene>
<dbReference type="EMBL" id="VAUO01000010">
    <property type="protein sequence ID" value="TLP56072.1"/>
    <property type="molecule type" value="Genomic_DNA"/>
</dbReference>
<comment type="caution">
    <text evidence="3">The sequence shown here is derived from an EMBL/GenBank/DDBJ whole genome shotgun (WGS) entry which is preliminary data.</text>
</comment>
<protein>
    <recommendedName>
        <fullName evidence="5">Chorismate mutase</fullName>
    </recommendedName>
</protein>
<keyword evidence="1" id="KW-0175">Coiled coil</keyword>
<name>A0A5R8YRF5_9PSED</name>
<dbReference type="OrthoDB" id="6994846at2"/>
<dbReference type="RefSeq" id="WP_138221015.1">
    <property type="nucleotide sequence ID" value="NZ_VAUO01000010.1"/>
</dbReference>
<dbReference type="Proteomes" id="UP000309819">
    <property type="component" value="Unassembled WGS sequence"/>
</dbReference>
<evidence type="ECO:0008006" key="5">
    <source>
        <dbReference type="Google" id="ProtNLM"/>
    </source>
</evidence>
<organism evidence="3 4">
    <name type="scientific">Pseudomonas mosselii</name>
    <dbReference type="NCBI Taxonomy" id="78327"/>
    <lineage>
        <taxon>Bacteria</taxon>
        <taxon>Pseudomonadati</taxon>
        <taxon>Pseudomonadota</taxon>
        <taxon>Gammaproteobacteria</taxon>
        <taxon>Pseudomonadales</taxon>
        <taxon>Pseudomonadaceae</taxon>
        <taxon>Pseudomonas</taxon>
    </lineage>
</organism>
<keyword evidence="2" id="KW-0732">Signal</keyword>